<keyword evidence="1" id="KW-1133">Transmembrane helix</keyword>
<protein>
    <submittedName>
        <fullName evidence="2">Uncharacterized protein</fullName>
    </submittedName>
</protein>
<gene>
    <name evidence="2" type="ORF">PROFUN_10690</name>
</gene>
<organism evidence="2 3">
    <name type="scientific">Planoprotostelium fungivorum</name>
    <dbReference type="NCBI Taxonomy" id="1890364"/>
    <lineage>
        <taxon>Eukaryota</taxon>
        <taxon>Amoebozoa</taxon>
        <taxon>Evosea</taxon>
        <taxon>Variosea</taxon>
        <taxon>Cavosteliida</taxon>
        <taxon>Cavosteliaceae</taxon>
        <taxon>Planoprotostelium</taxon>
    </lineage>
</organism>
<proteinExistence type="predicted"/>
<keyword evidence="1" id="KW-0472">Membrane</keyword>
<dbReference type="Proteomes" id="UP000241769">
    <property type="component" value="Unassembled WGS sequence"/>
</dbReference>
<dbReference type="InParanoid" id="A0A2P6N9L2"/>
<evidence type="ECO:0000313" key="3">
    <source>
        <dbReference type="Proteomes" id="UP000241769"/>
    </source>
</evidence>
<evidence type="ECO:0000256" key="1">
    <source>
        <dbReference type="SAM" id="Phobius"/>
    </source>
</evidence>
<evidence type="ECO:0000313" key="2">
    <source>
        <dbReference type="EMBL" id="PRP80635.1"/>
    </source>
</evidence>
<name>A0A2P6N9L2_9EUKA</name>
<dbReference type="EMBL" id="MDYQ01000142">
    <property type="protein sequence ID" value="PRP80635.1"/>
    <property type="molecule type" value="Genomic_DNA"/>
</dbReference>
<reference evidence="2 3" key="1">
    <citation type="journal article" date="2018" name="Genome Biol. Evol.">
        <title>Multiple Roots of Fruiting Body Formation in Amoebozoa.</title>
        <authorList>
            <person name="Hillmann F."/>
            <person name="Forbes G."/>
            <person name="Novohradska S."/>
            <person name="Ferling I."/>
            <person name="Riege K."/>
            <person name="Groth M."/>
            <person name="Westermann M."/>
            <person name="Marz M."/>
            <person name="Spaller T."/>
            <person name="Winckler T."/>
            <person name="Schaap P."/>
            <person name="Glockner G."/>
        </authorList>
    </citation>
    <scope>NUCLEOTIDE SEQUENCE [LARGE SCALE GENOMIC DNA]</scope>
    <source>
        <strain evidence="2 3">Jena</strain>
    </source>
</reference>
<dbReference type="AlphaFoldDB" id="A0A2P6N9L2"/>
<keyword evidence="1" id="KW-0812">Transmembrane</keyword>
<keyword evidence="3" id="KW-1185">Reference proteome</keyword>
<feature type="transmembrane region" description="Helical" evidence="1">
    <location>
        <begin position="15"/>
        <end position="31"/>
    </location>
</feature>
<accession>A0A2P6N9L2</accession>
<sequence length="44" mass="5152">MGKVYGTELDLPDPVVYFLYFLFFFHSGIPSDTRPSNKQNLYPH</sequence>
<comment type="caution">
    <text evidence="2">The sequence shown here is derived from an EMBL/GenBank/DDBJ whole genome shotgun (WGS) entry which is preliminary data.</text>
</comment>